<dbReference type="GO" id="GO:0004672">
    <property type="term" value="F:protein kinase activity"/>
    <property type="evidence" value="ECO:0007669"/>
    <property type="project" value="InterPro"/>
</dbReference>
<sequence length="1384" mass="153524">MRNDRKKRKRLQRKKVKEDEARKAVSERIRKETMQKDRFLYLARKYYLKWQQINKAHKKLQEKAGTLSPVSRFGTNPRLFSPQGIISGRHIPEISPYQLRAPQDNGNKDITVHLGHGVFGSCQKKYYKGIPVAVKEYNNLSSTKDIQREADVMARCSHPSLPHIFGVNVTQKPYFLVSYFYGINNQTCTLYSALYHPTIPFTKYCAGKIMFELCQALQHLHMKQLLHRDIKSDNILLTILHTGFHPMLIDFGKSIKVSEATSKRKSLSAHEQDGYRKKYRHIAPEIILGQPPSFASDLFSFGVVMSDISANIPCENCFLEGKRKCLEEDPKLRCSIAYLLNQLERNLFSPQGIISGRHIPEISPYQLRAPQDNGNKDITVHLGHGVFGSCQKKYYKGIPVAVKEYNNLSSTKDIQREADVMARCSHPSLPHIFGVNVTQKPYFLVSYFYGINNQTCTLYSALYHPTIPFTKYCAGKIMFELCQALQHLHMKQLLHRDIKSDNILLTILHTGFHPMLIDFGKSIKVSEATSKRKSLSAHEQDGYRKKYRHIAPEIILGQPPSFASDLFSFGVVMSDISANIPCENCFLEGKRKCLEEDPKLRCLVASAAGTDALKATFSMGGIKGDVTFSQSQGQYSSEVMVNLTGVSATLKWSIRQLPMIYNGNANLSCKAGAVGGVFDPKMAEASADYETNCQLSNSLRFQSCAVGALSRMLGNLDSNKQEYKYSDWRLMIPISGPYSVMGKALVLYDGDMPKACALIAPTQPMKTFVAVFKGPVAGFVYFRQVDENSDTSVFVDLFFVNGTNSNKDFSWQINQGVVSHDASDPSSYCKNVGQIFNPKNMNDASCSKTMHGKCAIGDMTSKHGKIEVSLATKMQSSTKAAFTDTNLPLSGDDSVQGETLLLFPSDPIQAIACAKIVRLEPKTLKVSFDGSVQEGVTGHFMFTQSSPFDATTAEIKLTGLNKKAQGYHIHAYPSPSYMHLLPNESCTGLIAGDHWNPYNVDIKTSPPAGTGTDDEYEVGDLSGKYGTFLNRSSFSKTVRDYNLPMFGRNSIQGRSLVIHKLKIQDNNMRWVCNDLMPEVDKGITYFMKAIANISGPAVKGMVVLEQYLSSSPNVAEVESTIYINIEHSQDSESTSGHRYGVHKNPVGEDASYTDVSRRCMSLEGNFNPYAVYTKGDYSSTCSPTNMLRCESGDLSGKHDPLEVGDGRVFFNDVNLPLFGIDSVAGHGIAVNAKDGGSDRIGCANLIVEGSLYAERSLEFPKKAAFSSFHFADIISKALGIPKWRLFMIRTEEGSVSECMKVKFAIVGNANQVIQPVTKFDDLKQNNPEAFKPYTCNPSTTSGLLPDPSTTSGLLPDPSTTSGALCYHSSFLLSIIVVVVVAFMG</sequence>
<dbReference type="Pfam" id="PF00069">
    <property type="entry name" value="Pkinase"/>
    <property type="match status" value="2"/>
</dbReference>
<evidence type="ECO:0000256" key="2">
    <source>
        <dbReference type="SAM" id="Phobius"/>
    </source>
</evidence>
<dbReference type="PROSITE" id="PS50011">
    <property type="entry name" value="PROTEIN_KINASE_DOM"/>
    <property type="match status" value="1"/>
</dbReference>
<organism evidence="4 5">
    <name type="scientific">Stylophora pistillata</name>
    <name type="common">Smooth cauliflower coral</name>
    <dbReference type="NCBI Taxonomy" id="50429"/>
    <lineage>
        <taxon>Eukaryota</taxon>
        <taxon>Metazoa</taxon>
        <taxon>Cnidaria</taxon>
        <taxon>Anthozoa</taxon>
        <taxon>Hexacorallia</taxon>
        <taxon>Scleractinia</taxon>
        <taxon>Astrocoeniina</taxon>
        <taxon>Pocilloporidae</taxon>
        <taxon>Stylophora</taxon>
    </lineage>
</organism>
<evidence type="ECO:0000256" key="1">
    <source>
        <dbReference type="SAM" id="MobiDB-lite"/>
    </source>
</evidence>
<name>A0A2B4RCV4_STYPI</name>
<keyword evidence="2" id="KW-0812">Transmembrane</keyword>
<evidence type="ECO:0000313" key="4">
    <source>
        <dbReference type="EMBL" id="PFX14208.1"/>
    </source>
</evidence>
<keyword evidence="4" id="KW-0808">Transferase</keyword>
<evidence type="ECO:0000313" key="5">
    <source>
        <dbReference type="Proteomes" id="UP000225706"/>
    </source>
</evidence>
<gene>
    <name evidence="4" type="ORF">AWC38_SpisGene21655</name>
</gene>
<dbReference type="SUPFAM" id="SSF49329">
    <property type="entry name" value="Cu,Zn superoxide dismutase-like"/>
    <property type="match status" value="4"/>
</dbReference>
<dbReference type="SMART" id="SM00220">
    <property type="entry name" value="S_TKc"/>
    <property type="match status" value="2"/>
</dbReference>
<feature type="domain" description="Protein kinase" evidence="3">
    <location>
        <begin position="108"/>
        <end position="429"/>
    </location>
</feature>
<reference evidence="5" key="1">
    <citation type="journal article" date="2017" name="bioRxiv">
        <title>Comparative analysis of the genomes of Stylophora pistillata and Acropora digitifera provides evidence for extensive differences between species of corals.</title>
        <authorList>
            <person name="Voolstra C.R."/>
            <person name="Li Y."/>
            <person name="Liew Y.J."/>
            <person name="Baumgarten S."/>
            <person name="Zoccola D."/>
            <person name="Flot J.-F."/>
            <person name="Tambutte S."/>
            <person name="Allemand D."/>
            <person name="Aranda M."/>
        </authorList>
    </citation>
    <scope>NUCLEOTIDE SEQUENCE [LARGE SCALE GENOMIC DNA]</scope>
</reference>
<keyword evidence="2" id="KW-1133">Transmembrane helix</keyword>
<dbReference type="GO" id="GO:0005524">
    <property type="term" value="F:ATP binding"/>
    <property type="evidence" value="ECO:0007669"/>
    <property type="project" value="InterPro"/>
</dbReference>
<dbReference type="SUPFAM" id="SSF56112">
    <property type="entry name" value="Protein kinase-like (PK-like)"/>
    <property type="match status" value="2"/>
</dbReference>
<dbReference type="InterPro" id="IPR000719">
    <property type="entry name" value="Prot_kinase_dom"/>
</dbReference>
<dbReference type="STRING" id="50429.A0A2B4RCV4"/>
<dbReference type="PANTHER" id="PTHR20910:SF1">
    <property type="entry name" value="SUPEROXIDE DISMUTASE COPPER_ZINC BINDING DOMAIN-CONTAINING PROTEIN"/>
    <property type="match status" value="1"/>
</dbReference>
<dbReference type="Proteomes" id="UP000225706">
    <property type="component" value="Unassembled WGS sequence"/>
</dbReference>
<dbReference type="InterPro" id="IPR036423">
    <property type="entry name" value="SOD-like_Cu/Zn_dom_sf"/>
</dbReference>
<proteinExistence type="predicted"/>
<dbReference type="PANTHER" id="PTHR20910">
    <property type="entry name" value="AGAP001623-PA"/>
    <property type="match status" value="1"/>
</dbReference>
<dbReference type="OrthoDB" id="159229at2759"/>
<feature type="region of interest" description="Disordered" evidence="1">
    <location>
        <begin position="1"/>
        <end position="20"/>
    </location>
</feature>
<dbReference type="GO" id="GO:0046872">
    <property type="term" value="F:metal ion binding"/>
    <property type="evidence" value="ECO:0007669"/>
    <property type="project" value="InterPro"/>
</dbReference>
<keyword evidence="4" id="KW-0418">Kinase</keyword>
<dbReference type="InterPro" id="IPR001424">
    <property type="entry name" value="SOD_Cu_Zn_dom"/>
</dbReference>
<dbReference type="EMBL" id="LSMT01000820">
    <property type="protein sequence ID" value="PFX14208.1"/>
    <property type="molecule type" value="Genomic_DNA"/>
</dbReference>
<feature type="transmembrane region" description="Helical" evidence="2">
    <location>
        <begin position="1363"/>
        <end position="1383"/>
    </location>
</feature>
<accession>A0A2B4RCV4</accession>
<dbReference type="Gene3D" id="1.10.510.10">
    <property type="entry name" value="Transferase(Phosphotransferase) domain 1"/>
    <property type="match status" value="2"/>
</dbReference>
<dbReference type="InterPro" id="IPR053257">
    <property type="entry name" value="Cu-only_SOD"/>
</dbReference>
<dbReference type="Gene3D" id="3.30.200.20">
    <property type="entry name" value="Phosphorylase Kinase, domain 1"/>
    <property type="match status" value="2"/>
</dbReference>
<keyword evidence="5" id="KW-1185">Reference proteome</keyword>
<dbReference type="Gene3D" id="2.60.40.200">
    <property type="entry name" value="Superoxide dismutase, copper/zinc binding domain"/>
    <property type="match status" value="4"/>
</dbReference>
<protein>
    <submittedName>
        <fullName evidence="4">Putative serine/threonine-protein kinase</fullName>
    </submittedName>
</protein>
<feature type="compositionally biased region" description="Basic residues" evidence="1">
    <location>
        <begin position="1"/>
        <end position="15"/>
    </location>
</feature>
<dbReference type="Pfam" id="PF00080">
    <property type="entry name" value="Sod_Cu"/>
    <property type="match status" value="1"/>
</dbReference>
<comment type="caution">
    <text evidence="4">The sequence shown here is derived from an EMBL/GenBank/DDBJ whole genome shotgun (WGS) entry which is preliminary data.</text>
</comment>
<dbReference type="InterPro" id="IPR011009">
    <property type="entry name" value="Kinase-like_dom_sf"/>
</dbReference>
<dbReference type="InterPro" id="IPR008271">
    <property type="entry name" value="Ser/Thr_kinase_AS"/>
</dbReference>
<evidence type="ECO:0000259" key="3">
    <source>
        <dbReference type="PROSITE" id="PS50011"/>
    </source>
</evidence>
<dbReference type="PROSITE" id="PS00108">
    <property type="entry name" value="PROTEIN_KINASE_ST"/>
    <property type="match status" value="1"/>
</dbReference>
<dbReference type="CDD" id="cd00180">
    <property type="entry name" value="PKc"/>
    <property type="match status" value="1"/>
</dbReference>
<dbReference type="GO" id="GO:0006801">
    <property type="term" value="P:superoxide metabolic process"/>
    <property type="evidence" value="ECO:0007669"/>
    <property type="project" value="InterPro"/>
</dbReference>
<keyword evidence="2" id="KW-0472">Membrane</keyword>